<dbReference type="SUPFAM" id="SSF50475">
    <property type="entry name" value="FMN-binding split barrel"/>
    <property type="match status" value="2"/>
</dbReference>
<feature type="domain" description="Pyridoxamine 5'-phosphate oxidase N-terminal" evidence="1">
    <location>
        <begin position="200"/>
        <end position="314"/>
    </location>
</feature>
<evidence type="ECO:0000313" key="3">
    <source>
        <dbReference type="Proteomes" id="UP001428817"/>
    </source>
</evidence>
<protein>
    <recommendedName>
        <fullName evidence="1">Pyridoxamine 5'-phosphate oxidase N-terminal domain-containing protein</fullName>
    </recommendedName>
</protein>
<dbReference type="InterPro" id="IPR012349">
    <property type="entry name" value="Split_barrel_FMN-bd"/>
</dbReference>
<accession>A0ABP9QSQ7</accession>
<reference evidence="3" key="1">
    <citation type="journal article" date="2019" name="Int. J. Syst. Evol. Microbiol.">
        <title>The Global Catalogue of Microorganisms (GCM) 10K type strain sequencing project: providing services to taxonomists for standard genome sequencing and annotation.</title>
        <authorList>
            <consortium name="The Broad Institute Genomics Platform"/>
            <consortium name="The Broad Institute Genome Sequencing Center for Infectious Disease"/>
            <person name="Wu L."/>
            <person name="Ma J."/>
        </authorList>
    </citation>
    <scope>NUCLEOTIDE SEQUENCE [LARGE SCALE GENOMIC DNA]</scope>
    <source>
        <strain evidence="3">JCM 18303</strain>
    </source>
</reference>
<sequence>MHPPTTAADIDAIIGTPPRMVLLKATDTLDEGCRTVLAAAPVAALGIRDPTGTPHTVLVGGTAGFARAESPTRLSLPMPDGAPTPAPGTGASMVFLIPGLGETFRLNGTAAEVRDGRLAIDMAEAYLHCARCVLRSKLWTAVPDPTATVPTNPDATPTTPTAVPAIPTAVPAIPDAAPGIPTVPAAPADPADGPLSAPGVAAFLAASPFALISSRDHNEQADTSPRGDGPGLLQVLDGATVALPDRRGNKRADTLHNLMTCADVSLAALVPGRGEVVHLSGTAQVSTDPALLATMALRDRPPHAAIVMTVEHARLARSAAAEALWRGPRDPEQLPDLNAVAAAHLAANTQGDRATRLLSRAMAAAPKALTRRAMDAAYRSALRDEGY</sequence>
<dbReference type="InterPro" id="IPR011576">
    <property type="entry name" value="Pyridox_Oxase_N"/>
</dbReference>
<gene>
    <name evidence="2" type="ORF">GCM10023321_58630</name>
</gene>
<dbReference type="PANTHER" id="PTHR42815:SF2">
    <property type="entry name" value="FAD-BINDING, PUTATIVE (AFU_ORTHOLOGUE AFUA_6G07600)-RELATED"/>
    <property type="match status" value="1"/>
</dbReference>
<dbReference type="PANTHER" id="PTHR42815">
    <property type="entry name" value="FAD-BINDING, PUTATIVE (AFU_ORTHOLOGUE AFUA_6G07600)-RELATED"/>
    <property type="match status" value="1"/>
</dbReference>
<keyword evidence="3" id="KW-1185">Reference proteome</keyword>
<evidence type="ECO:0000313" key="2">
    <source>
        <dbReference type="EMBL" id="GAA5166847.1"/>
    </source>
</evidence>
<dbReference type="Proteomes" id="UP001428817">
    <property type="component" value="Unassembled WGS sequence"/>
</dbReference>
<dbReference type="Gene3D" id="2.30.110.10">
    <property type="entry name" value="Electron Transport, Fmn-binding Protein, Chain A"/>
    <property type="match status" value="1"/>
</dbReference>
<organism evidence="2 3">
    <name type="scientific">Pseudonocardia eucalypti</name>
    <dbReference type="NCBI Taxonomy" id="648755"/>
    <lineage>
        <taxon>Bacteria</taxon>
        <taxon>Bacillati</taxon>
        <taxon>Actinomycetota</taxon>
        <taxon>Actinomycetes</taxon>
        <taxon>Pseudonocardiales</taxon>
        <taxon>Pseudonocardiaceae</taxon>
        <taxon>Pseudonocardia</taxon>
    </lineage>
</organism>
<dbReference type="RefSeq" id="WP_185060494.1">
    <property type="nucleotide sequence ID" value="NZ_BAABJP010000036.1"/>
</dbReference>
<evidence type="ECO:0000259" key="1">
    <source>
        <dbReference type="Pfam" id="PF01243"/>
    </source>
</evidence>
<dbReference type="Pfam" id="PF01243">
    <property type="entry name" value="PNPOx_N"/>
    <property type="match status" value="1"/>
</dbReference>
<dbReference type="EMBL" id="BAABJP010000036">
    <property type="protein sequence ID" value="GAA5166847.1"/>
    <property type="molecule type" value="Genomic_DNA"/>
</dbReference>
<name>A0ABP9QSQ7_9PSEU</name>
<proteinExistence type="predicted"/>
<comment type="caution">
    <text evidence="2">The sequence shown here is derived from an EMBL/GenBank/DDBJ whole genome shotgun (WGS) entry which is preliminary data.</text>
</comment>